<feature type="transmembrane region" description="Helical" evidence="1">
    <location>
        <begin position="142"/>
        <end position="163"/>
    </location>
</feature>
<evidence type="ECO:0000313" key="3">
    <source>
        <dbReference type="Proteomes" id="UP000484842"/>
    </source>
</evidence>
<reference evidence="2 3" key="1">
    <citation type="submission" date="2019-10" db="EMBL/GenBank/DDBJ databases">
        <title>Deinococcus sp. isolated from soil.</title>
        <authorList>
            <person name="Li Y."/>
            <person name="Wang J."/>
        </authorList>
    </citation>
    <scope>NUCLEOTIDE SEQUENCE [LARGE SCALE GENOMIC DNA]</scope>
    <source>
        <strain evidence="2 3">SDU3-2</strain>
    </source>
</reference>
<feature type="transmembrane region" description="Helical" evidence="1">
    <location>
        <begin position="105"/>
        <end position="126"/>
    </location>
</feature>
<dbReference type="EMBL" id="WBSL01000024">
    <property type="protein sequence ID" value="MPY68374.1"/>
    <property type="molecule type" value="Genomic_DNA"/>
</dbReference>
<keyword evidence="1" id="KW-1133">Transmembrane helix</keyword>
<proteinExistence type="predicted"/>
<dbReference type="AlphaFoldDB" id="A0A7X1NZK0"/>
<feature type="transmembrane region" description="Helical" evidence="1">
    <location>
        <begin position="175"/>
        <end position="194"/>
    </location>
</feature>
<keyword evidence="1" id="KW-0472">Membrane</keyword>
<feature type="transmembrane region" description="Helical" evidence="1">
    <location>
        <begin position="74"/>
        <end position="93"/>
    </location>
</feature>
<dbReference type="RefSeq" id="WP_152872650.1">
    <property type="nucleotide sequence ID" value="NZ_WBSL01000024.1"/>
</dbReference>
<feature type="transmembrane region" description="Helical" evidence="1">
    <location>
        <begin position="214"/>
        <end position="243"/>
    </location>
</feature>
<organism evidence="2 3">
    <name type="scientific">Deinococcus terrestris</name>
    <dbReference type="NCBI Taxonomy" id="2651870"/>
    <lineage>
        <taxon>Bacteria</taxon>
        <taxon>Thermotogati</taxon>
        <taxon>Deinococcota</taxon>
        <taxon>Deinococci</taxon>
        <taxon>Deinococcales</taxon>
        <taxon>Deinococcaceae</taxon>
        <taxon>Deinococcus</taxon>
    </lineage>
</organism>
<comment type="caution">
    <text evidence="2">The sequence shown here is derived from an EMBL/GenBank/DDBJ whole genome shotgun (WGS) entry which is preliminary data.</text>
</comment>
<feature type="transmembrane region" description="Helical" evidence="1">
    <location>
        <begin position="33"/>
        <end position="54"/>
    </location>
</feature>
<sequence>MDDSTRPKREAFDHQERPSTYETVDVKISEHSFINFLATCVVLMVSIGVIGQLSPSLRGTQFSAGTNLNGEYNVASAFNASLFFIGAVLLWLIGRVTRLKGDPFAHTWTLLSRLIFFLALDEYLAIHDKVNRTRDLFGLSGIFYYAWIIPYGLLALVVSLLLIRFLRYLPQGTRNALIFAGVLYVTGALGLELVEAKIDSLLVVNSENSTPSSGLVLLLLIALEELLEMLALVILIATLLGYLRQIAPGVGLRLRLIGPLDEPAAKTRDPHHS</sequence>
<keyword evidence="1" id="KW-0812">Transmembrane</keyword>
<protein>
    <submittedName>
        <fullName evidence="2">Uncharacterized protein</fullName>
    </submittedName>
</protein>
<evidence type="ECO:0000313" key="2">
    <source>
        <dbReference type="EMBL" id="MPY68374.1"/>
    </source>
</evidence>
<name>A0A7X1NZK0_9DEIO</name>
<keyword evidence="3" id="KW-1185">Reference proteome</keyword>
<gene>
    <name evidence="2" type="ORF">F8S09_17110</name>
</gene>
<evidence type="ECO:0000256" key="1">
    <source>
        <dbReference type="SAM" id="Phobius"/>
    </source>
</evidence>
<dbReference type="Proteomes" id="UP000484842">
    <property type="component" value="Unassembled WGS sequence"/>
</dbReference>
<accession>A0A7X1NZK0</accession>